<feature type="compositionally biased region" description="Acidic residues" evidence="1">
    <location>
        <begin position="213"/>
        <end position="228"/>
    </location>
</feature>
<protein>
    <submittedName>
        <fullName evidence="2">Uncharacterized protein</fullName>
    </submittedName>
</protein>
<feature type="compositionally biased region" description="Basic residues" evidence="1">
    <location>
        <begin position="700"/>
        <end position="711"/>
    </location>
</feature>
<feature type="compositionally biased region" description="Low complexity" evidence="1">
    <location>
        <begin position="285"/>
        <end position="296"/>
    </location>
</feature>
<organism evidence="2 3">
    <name type="scientific">Exidia glandulosa HHB12029</name>
    <dbReference type="NCBI Taxonomy" id="1314781"/>
    <lineage>
        <taxon>Eukaryota</taxon>
        <taxon>Fungi</taxon>
        <taxon>Dikarya</taxon>
        <taxon>Basidiomycota</taxon>
        <taxon>Agaricomycotina</taxon>
        <taxon>Agaricomycetes</taxon>
        <taxon>Auriculariales</taxon>
        <taxon>Exidiaceae</taxon>
        <taxon>Exidia</taxon>
    </lineage>
</organism>
<reference evidence="2 3" key="1">
    <citation type="journal article" date="2016" name="Mol. Biol. Evol.">
        <title>Comparative Genomics of Early-Diverging Mushroom-Forming Fungi Provides Insights into the Origins of Lignocellulose Decay Capabilities.</title>
        <authorList>
            <person name="Nagy L.G."/>
            <person name="Riley R."/>
            <person name="Tritt A."/>
            <person name="Adam C."/>
            <person name="Daum C."/>
            <person name="Floudas D."/>
            <person name="Sun H."/>
            <person name="Yadav J.S."/>
            <person name="Pangilinan J."/>
            <person name="Larsson K.H."/>
            <person name="Matsuura K."/>
            <person name="Barry K."/>
            <person name="Labutti K."/>
            <person name="Kuo R."/>
            <person name="Ohm R.A."/>
            <person name="Bhattacharya S.S."/>
            <person name="Shirouzu T."/>
            <person name="Yoshinaga Y."/>
            <person name="Martin F.M."/>
            <person name="Grigoriev I.V."/>
            <person name="Hibbett D.S."/>
        </authorList>
    </citation>
    <scope>NUCLEOTIDE SEQUENCE [LARGE SCALE GENOMIC DNA]</scope>
    <source>
        <strain evidence="2 3">HHB12029</strain>
    </source>
</reference>
<dbReference type="Proteomes" id="UP000077266">
    <property type="component" value="Unassembled WGS sequence"/>
</dbReference>
<feature type="compositionally biased region" description="Acidic residues" evidence="1">
    <location>
        <begin position="116"/>
        <end position="141"/>
    </location>
</feature>
<proteinExistence type="predicted"/>
<dbReference type="InParanoid" id="A0A165EDC3"/>
<feature type="region of interest" description="Disordered" evidence="1">
    <location>
        <begin position="657"/>
        <end position="711"/>
    </location>
</feature>
<feature type="compositionally biased region" description="Polar residues" evidence="1">
    <location>
        <begin position="97"/>
        <end position="113"/>
    </location>
</feature>
<evidence type="ECO:0000313" key="2">
    <source>
        <dbReference type="EMBL" id="KZV86667.1"/>
    </source>
</evidence>
<sequence length="711" mass="76440">MSDVPCLPAPTSAPILPPNDTHNDHNAHSAPRSSQCNLVAEAVNEKHEAIACHQPLTLPPSHERLTTLNARNEAANATGHRRSNNADREYIVETHKTPSPHSMLPTNPFNILENQPGEDDRTDEQMSEQDVDMEDVTDEDTPPAKQEQYIGDVEVDWQSVKGKKASKARTATQADLEEKSASKAKTQRFAYDAYADFKARKNAAKKRAVASDVESEDEPEDDSGDDSDAATTKGGTGFMGDARRQTFQGAKNSGDAQAKAFFAQTGMPLPPDTSASAPPRNSNKSGAAGSSSSAGGTNKADNANAGKQGQTPGGAPPPPPAGQPTGAANAQPNSGASVPPPARTVGNPPPYPYKPKVGRRAAHEQQPRDAFGFSIWPREVRLSGLPSAKALKANLEPVQRNAFDAADPDTCVFVYVECADHTDIPAAVSRFALENYGKGRFPGNPPIPVITANPNPRFGKNYRSRTILIRGTREQIKAIIEEVAISTSLGCFIARPINAGPPTFLCTWANLTFSADQAGEVLVLAINAARACKELRAALELPINDLIPADVNPVDCFVDSIHVEPFAINEPGTQINAIWWQIHGLVPTSDTEAHARFRRVFAKNVSVVTAYDGYSSTPEKPFKCSICRSIEHPQGLCPLPKQPEWYGFVPRERGFIDPEEVKDEDEPKLAEAEEPAPKEPGPSQLPKPTMSKNFGDKGGKGKGKGKGYGKK</sequence>
<feature type="region of interest" description="Disordered" evidence="1">
    <location>
        <begin position="95"/>
        <end position="184"/>
    </location>
</feature>
<feature type="region of interest" description="Disordered" evidence="1">
    <location>
        <begin position="1"/>
        <end position="34"/>
    </location>
</feature>
<feature type="compositionally biased region" description="Polar residues" evidence="1">
    <location>
        <begin position="273"/>
        <end position="284"/>
    </location>
</feature>
<feature type="compositionally biased region" description="Polar residues" evidence="1">
    <location>
        <begin position="245"/>
        <end position="255"/>
    </location>
</feature>
<dbReference type="OrthoDB" id="2664977at2759"/>
<dbReference type="EMBL" id="KV426149">
    <property type="protein sequence ID" value="KZV86667.1"/>
    <property type="molecule type" value="Genomic_DNA"/>
</dbReference>
<gene>
    <name evidence="2" type="ORF">EXIGLDRAFT_774420</name>
</gene>
<dbReference type="AlphaFoldDB" id="A0A165EDC3"/>
<feature type="compositionally biased region" description="Low complexity" evidence="1">
    <location>
        <begin position="323"/>
        <end position="332"/>
    </location>
</feature>
<accession>A0A165EDC3</accession>
<feature type="compositionally biased region" description="Pro residues" evidence="1">
    <location>
        <begin position="338"/>
        <end position="353"/>
    </location>
</feature>
<evidence type="ECO:0000313" key="3">
    <source>
        <dbReference type="Proteomes" id="UP000077266"/>
    </source>
</evidence>
<evidence type="ECO:0000256" key="1">
    <source>
        <dbReference type="SAM" id="MobiDB-lite"/>
    </source>
</evidence>
<feature type="region of interest" description="Disordered" evidence="1">
    <location>
        <begin position="202"/>
        <end position="369"/>
    </location>
</feature>
<keyword evidence="3" id="KW-1185">Reference proteome</keyword>
<name>A0A165EDC3_EXIGL</name>
<feature type="compositionally biased region" description="Basic and acidic residues" evidence="1">
    <location>
        <begin position="665"/>
        <end position="677"/>
    </location>
</feature>